<comment type="function">
    <text evidence="12">Component of the cytochrome c oxidase, the last enzyme in the mitochondrial electron transport chain which drives oxidative phosphorylation. The respiratory chain contains 3 multisubunit complexes succinate dehydrogenase (complex II, CII), ubiquinol-cytochrome c oxidoreductase (cytochrome b-c1 complex, complex III, CIII) and cytochrome c oxidase (complex IV, CIV), that cooperate to transfer electrons derived from NADH and succinate to molecular oxygen, creating an electrochemical gradient over the inner membrane that drives transmembrane transport and the ATP synthase. Cytochrome c oxidase is the component of the respiratory chain that catalyzes the reduction of oxygen to water. Electrons originating from reduced cytochrome c in the intermembrane space (IMS) are transferred via the dinuclear copper A center (CU(A)) of subunit 2 and heme A of subunit 1 to the active site in subunit 1, a binuclear center (BNC) formed by heme A3 and copper B (CU(B)). The BNC reduces molecular oxygen to 2 water molecules using 4 electrons from cytochrome c in the IMS and 4 protons from the mitochondrial matrix.</text>
</comment>
<evidence type="ECO:0000313" key="17">
    <source>
        <dbReference type="EMBL" id="CAI9265323.1"/>
    </source>
</evidence>
<dbReference type="SUPFAM" id="SSF81452">
    <property type="entry name" value="Cytochrome c oxidase subunit III-like"/>
    <property type="match status" value="1"/>
</dbReference>
<dbReference type="AlphaFoldDB" id="A0AA35UPR0"/>
<dbReference type="EMBL" id="OX465086">
    <property type="protein sequence ID" value="CAI9263637.1"/>
    <property type="molecule type" value="Genomic_DNA"/>
</dbReference>
<dbReference type="FunFam" id="1.20.120.80:FF:000002">
    <property type="entry name" value="Cytochrome c oxidase subunit 3"/>
    <property type="match status" value="1"/>
</dbReference>
<feature type="transmembrane region" description="Helical" evidence="13">
    <location>
        <begin position="200"/>
        <end position="223"/>
    </location>
</feature>
<evidence type="ECO:0000256" key="1">
    <source>
        <dbReference type="ARBA" id="ARBA00004448"/>
    </source>
</evidence>
<dbReference type="EMBL" id="OX465086">
    <property type="protein sequence ID" value="CAI9265323.1"/>
    <property type="molecule type" value="Genomic_DNA"/>
</dbReference>
<evidence type="ECO:0000256" key="8">
    <source>
        <dbReference type="ARBA" id="ARBA00022989"/>
    </source>
</evidence>
<dbReference type="GO" id="GO:0005743">
    <property type="term" value="C:mitochondrial inner membrane"/>
    <property type="evidence" value="ECO:0007669"/>
    <property type="project" value="UniProtKB-SubCell"/>
</dbReference>
<keyword evidence="7" id="KW-1278">Translocase</keyword>
<dbReference type="GO" id="GO:0004129">
    <property type="term" value="F:cytochrome-c oxidase activity"/>
    <property type="evidence" value="ECO:0007669"/>
    <property type="project" value="UniProtKB-EC"/>
</dbReference>
<dbReference type="Gene3D" id="1.10.287.70">
    <property type="match status" value="1"/>
</dbReference>
<feature type="transmembrane region" description="Helical" evidence="13">
    <location>
        <begin position="81"/>
        <end position="101"/>
    </location>
</feature>
<dbReference type="Gene3D" id="1.20.120.80">
    <property type="entry name" value="Cytochrome c oxidase, subunit III, four-helix bundle"/>
    <property type="match status" value="1"/>
</dbReference>
<gene>
    <name evidence="15" type="ORF">LSALG_LOCUS3365</name>
    <name evidence="16" type="ORF">LSALG_LOCUS4317</name>
    <name evidence="17" type="ORF">LSALG_LOCUS5937</name>
</gene>
<evidence type="ECO:0000256" key="6">
    <source>
        <dbReference type="ARBA" id="ARBA00022792"/>
    </source>
</evidence>
<dbReference type="InterPro" id="IPR035973">
    <property type="entry name" value="Cyt_c_oxidase_su3-like_sf"/>
</dbReference>
<protein>
    <recommendedName>
        <fullName evidence="4 12">Cytochrome c oxidase subunit 3</fullName>
    </recommendedName>
</protein>
<dbReference type="FunFam" id="1.10.287.70:FF:000075">
    <property type="entry name" value="Cytochrome c oxidase subunit 3"/>
    <property type="match status" value="1"/>
</dbReference>
<evidence type="ECO:0000256" key="9">
    <source>
        <dbReference type="ARBA" id="ARBA00023128"/>
    </source>
</evidence>
<comment type="subcellular location">
    <subcellularLocation>
        <location evidence="1">Mitochondrion inner membrane</location>
        <topology evidence="1">Multi-pass membrane protein</topology>
    </subcellularLocation>
</comment>
<evidence type="ECO:0000256" key="13">
    <source>
        <dbReference type="SAM" id="Phobius"/>
    </source>
</evidence>
<organism evidence="15 18">
    <name type="scientific">Lactuca saligna</name>
    <name type="common">Willowleaf lettuce</name>
    <dbReference type="NCBI Taxonomy" id="75948"/>
    <lineage>
        <taxon>Eukaryota</taxon>
        <taxon>Viridiplantae</taxon>
        <taxon>Streptophyta</taxon>
        <taxon>Embryophyta</taxon>
        <taxon>Tracheophyta</taxon>
        <taxon>Spermatophyta</taxon>
        <taxon>Magnoliopsida</taxon>
        <taxon>eudicotyledons</taxon>
        <taxon>Gunneridae</taxon>
        <taxon>Pentapetalae</taxon>
        <taxon>asterids</taxon>
        <taxon>campanulids</taxon>
        <taxon>Asterales</taxon>
        <taxon>Asteraceae</taxon>
        <taxon>Cichorioideae</taxon>
        <taxon>Cichorieae</taxon>
        <taxon>Lactucinae</taxon>
        <taxon>Lactuca</taxon>
    </lineage>
</organism>
<dbReference type="GO" id="GO:0006123">
    <property type="term" value="P:mitochondrial electron transport, cytochrome c to oxygen"/>
    <property type="evidence" value="ECO:0007669"/>
    <property type="project" value="TreeGrafter"/>
</dbReference>
<evidence type="ECO:0000256" key="5">
    <source>
        <dbReference type="ARBA" id="ARBA00022692"/>
    </source>
</evidence>
<keyword evidence="6" id="KW-0999">Mitochondrion inner membrane</keyword>
<evidence type="ECO:0000313" key="18">
    <source>
        <dbReference type="Proteomes" id="UP001177003"/>
    </source>
</evidence>
<evidence type="ECO:0000313" key="15">
    <source>
        <dbReference type="EMBL" id="CAI9262631.1"/>
    </source>
</evidence>
<keyword evidence="9 12" id="KW-0496">Mitochondrion</keyword>
<keyword evidence="8 13" id="KW-1133">Transmembrane helix</keyword>
<dbReference type="InterPro" id="IPR033945">
    <property type="entry name" value="Cyt_c_oxase_su3_dom"/>
</dbReference>
<evidence type="ECO:0000256" key="10">
    <source>
        <dbReference type="ARBA" id="ARBA00023136"/>
    </source>
</evidence>
<dbReference type="InterPro" id="IPR000298">
    <property type="entry name" value="Cyt_c_oxidase-like_su3"/>
</dbReference>
<sequence length="371" mass="41100">MIESQRHSYHLVDPSPWPISGSLGALATTVGGVMYMHSFQGGATLLSLGLIFILYTMFVWWRDVLRESTLEGHHTKVVQLGPRYGFILFIVSEVMFLFALFRASSHSSLAPTVEIGGIWPPKGIAVLDPREIPFLNTLIPLSSGAAVTWAHHAILAGKEKRAVYALVATVSLALVFTAFQGMEYYQAPPTISDSIYGSTFFLATGFHGFHVIIGTLFSIICGIRQYLGHLTKEHHVGFEAAAWYWHFVDVVRLFPFVSIYWWGEEPNGSNSSLAATKANRPCVAEGTFCSELKARAPSLPSLSTLAMCSPYLAFTALTGNQTKEPIHQQPRNGSGWSLGTAERKYWFNQIRVTEPVLIKDMRRVPGMTISR</sequence>
<evidence type="ECO:0000256" key="11">
    <source>
        <dbReference type="ARBA" id="ARBA00049512"/>
    </source>
</evidence>
<evidence type="ECO:0000256" key="12">
    <source>
        <dbReference type="RuleBase" id="RU003375"/>
    </source>
</evidence>
<dbReference type="EMBL" id="OX465086">
    <property type="protein sequence ID" value="CAI9262631.1"/>
    <property type="molecule type" value="Genomic_DNA"/>
</dbReference>
<evidence type="ECO:0000256" key="7">
    <source>
        <dbReference type="ARBA" id="ARBA00022967"/>
    </source>
</evidence>
<dbReference type="Pfam" id="PF00510">
    <property type="entry name" value="COX3"/>
    <property type="match status" value="1"/>
</dbReference>
<comment type="similarity">
    <text evidence="2 12">Belongs to the cytochrome c oxidase subunit 3 family.</text>
</comment>
<accession>A0AA35UPR0</accession>
<keyword evidence="5 12" id="KW-0812">Transmembrane</keyword>
<dbReference type="CDD" id="cd01665">
    <property type="entry name" value="Cyt_c_Oxidase_III"/>
    <property type="match status" value="1"/>
</dbReference>
<dbReference type="InterPro" id="IPR024791">
    <property type="entry name" value="Cyt_c/ubiquinol_Oxase_su3"/>
</dbReference>
<dbReference type="PROSITE" id="PS50253">
    <property type="entry name" value="COX3"/>
    <property type="match status" value="1"/>
</dbReference>
<dbReference type="PANTHER" id="PTHR11403:SF7">
    <property type="entry name" value="CYTOCHROME C OXIDASE SUBUNIT 3"/>
    <property type="match status" value="1"/>
</dbReference>
<comment type="catalytic activity">
    <reaction evidence="11">
        <text>4 Fe(II)-[cytochrome c] + O2 + 8 H(+)(in) = 4 Fe(III)-[cytochrome c] + 2 H2O + 4 H(+)(out)</text>
        <dbReference type="Rhea" id="RHEA:11436"/>
        <dbReference type="Rhea" id="RHEA-COMP:10350"/>
        <dbReference type="Rhea" id="RHEA-COMP:14399"/>
        <dbReference type="ChEBI" id="CHEBI:15377"/>
        <dbReference type="ChEBI" id="CHEBI:15378"/>
        <dbReference type="ChEBI" id="CHEBI:15379"/>
        <dbReference type="ChEBI" id="CHEBI:29033"/>
        <dbReference type="ChEBI" id="CHEBI:29034"/>
        <dbReference type="EC" id="7.1.1.9"/>
    </reaction>
    <physiologicalReaction direction="left-to-right" evidence="11">
        <dbReference type="Rhea" id="RHEA:11437"/>
    </physiologicalReaction>
</comment>
<dbReference type="InterPro" id="IPR013833">
    <property type="entry name" value="Cyt_c_oxidase_su3_a-hlx"/>
</dbReference>
<dbReference type="PANTHER" id="PTHR11403">
    <property type="entry name" value="CYTOCHROME C OXIDASE SUBUNIT III"/>
    <property type="match status" value="1"/>
</dbReference>
<keyword evidence="18" id="KW-1185">Reference proteome</keyword>
<evidence type="ECO:0000256" key="3">
    <source>
        <dbReference type="ARBA" id="ARBA00011164"/>
    </source>
</evidence>
<feature type="transmembrane region" description="Helical" evidence="13">
    <location>
        <begin position="162"/>
        <end position="180"/>
    </location>
</feature>
<keyword evidence="10 13" id="KW-0472">Membrane</keyword>
<evidence type="ECO:0000256" key="4">
    <source>
        <dbReference type="ARBA" id="ARBA00015944"/>
    </source>
</evidence>
<reference evidence="15" key="1">
    <citation type="submission" date="2023-04" db="EMBL/GenBank/DDBJ databases">
        <authorList>
            <person name="Vijverberg K."/>
            <person name="Xiong W."/>
            <person name="Schranz E."/>
        </authorList>
    </citation>
    <scope>NUCLEOTIDE SEQUENCE</scope>
</reference>
<evidence type="ECO:0000256" key="2">
    <source>
        <dbReference type="ARBA" id="ARBA00010581"/>
    </source>
</evidence>
<feature type="domain" description="Heme-copper oxidase subunit III family profile" evidence="14">
    <location>
        <begin position="5"/>
        <end position="264"/>
    </location>
</feature>
<proteinExistence type="inferred from homology"/>
<feature type="transmembrane region" description="Helical" evidence="13">
    <location>
        <begin position="43"/>
        <end position="61"/>
    </location>
</feature>
<evidence type="ECO:0000313" key="16">
    <source>
        <dbReference type="EMBL" id="CAI9263637.1"/>
    </source>
</evidence>
<comment type="subunit">
    <text evidence="3">Component of the cytochrome c oxidase (complex IV, CIV), a multisubunit enzyme composed of a catalytic core of 3 subunits and several supernumerary subunits. The complex exists as a monomer or a dimer and forms supercomplexes (SCs) in the inner mitochondrial membrane with ubiquinol-cytochrome c oxidoreductase (cytochrome b-c1 complex, complex III, CIII).</text>
</comment>
<name>A0AA35UPR0_LACSI</name>
<evidence type="ECO:0000259" key="14">
    <source>
        <dbReference type="PROSITE" id="PS50253"/>
    </source>
</evidence>
<dbReference type="Proteomes" id="UP001177003">
    <property type="component" value="Chromosome 0"/>
</dbReference>